<protein>
    <submittedName>
        <fullName evidence="1">Uncharacterized protein</fullName>
    </submittedName>
</protein>
<dbReference type="Proteomes" id="UP000024635">
    <property type="component" value="Unassembled WGS sequence"/>
</dbReference>
<gene>
    <name evidence="1" type="primary">Acey_s0189.g1189</name>
    <name evidence="1" type="ORF">Y032_0189g1189</name>
</gene>
<dbReference type="AlphaFoldDB" id="A0A016SQG3"/>
<reference evidence="2" key="1">
    <citation type="journal article" date="2015" name="Nat. Genet.">
        <title>The genome and transcriptome of the zoonotic hookworm Ancylostoma ceylanicum identify infection-specific gene families.</title>
        <authorList>
            <person name="Schwarz E.M."/>
            <person name="Hu Y."/>
            <person name="Antoshechkin I."/>
            <person name="Miller M.M."/>
            <person name="Sternberg P.W."/>
            <person name="Aroian R.V."/>
        </authorList>
    </citation>
    <scope>NUCLEOTIDE SEQUENCE</scope>
    <source>
        <strain evidence="2">HY135</strain>
    </source>
</reference>
<comment type="caution">
    <text evidence="1">The sequence shown here is derived from an EMBL/GenBank/DDBJ whole genome shotgun (WGS) entry which is preliminary data.</text>
</comment>
<name>A0A016SQG3_9BILA</name>
<evidence type="ECO:0000313" key="2">
    <source>
        <dbReference type="Proteomes" id="UP000024635"/>
    </source>
</evidence>
<sequence>MADSIKRNGILDSELKFARHVQESASKYEIHEKAKGKRCVPPGTIVEEKLEKKNVVWLRPGDVIVIQKHCCNSSNACHCDMS</sequence>
<organism evidence="1 2">
    <name type="scientific">Ancylostoma ceylanicum</name>
    <dbReference type="NCBI Taxonomy" id="53326"/>
    <lineage>
        <taxon>Eukaryota</taxon>
        <taxon>Metazoa</taxon>
        <taxon>Ecdysozoa</taxon>
        <taxon>Nematoda</taxon>
        <taxon>Chromadorea</taxon>
        <taxon>Rhabditida</taxon>
        <taxon>Rhabditina</taxon>
        <taxon>Rhabditomorpha</taxon>
        <taxon>Strongyloidea</taxon>
        <taxon>Ancylostomatidae</taxon>
        <taxon>Ancylostomatinae</taxon>
        <taxon>Ancylostoma</taxon>
    </lineage>
</organism>
<keyword evidence="2" id="KW-1185">Reference proteome</keyword>
<accession>A0A016SQG3</accession>
<dbReference type="EMBL" id="JARK01001525">
    <property type="protein sequence ID" value="EYB92850.1"/>
    <property type="molecule type" value="Genomic_DNA"/>
</dbReference>
<proteinExistence type="predicted"/>
<evidence type="ECO:0000313" key="1">
    <source>
        <dbReference type="EMBL" id="EYB92850.1"/>
    </source>
</evidence>